<accession>A0A381Q0G4</accession>
<feature type="transmembrane region" description="Helical" evidence="2">
    <location>
        <begin position="84"/>
        <end position="104"/>
    </location>
</feature>
<dbReference type="GO" id="GO:0016780">
    <property type="term" value="F:phosphotransferase activity, for other substituted phosphate groups"/>
    <property type="evidence" value="ECO:0007669"/>
    <property type="project" value="InterPro"/>
</dbReference>
<evidence type="ECO:0000256" key="1">
    <source>
        <dbReference type="ARBA" id="ARBA00022679"/>
    </source>
</evidence>
<gene>
    <name evidence="3" type="ORF">METZ01_LOCUS24613</name>
</gene>
<feature type="transmembrane region" description="Helical" evidence="2">
    <location>
        <begin position="116"/>
        <end position="134"/>
    </location>
</feature>
<keyword evidence="2" id="KW-1133">Transmembrane helix</keyword>
<feature type="transmembrane region" description="Helical" evidence="2">
    <location>
        <begin position="26"/>
        <end position="46"/>
    </location>
</feature>
<keyword evidence="1" id="KW-0808">Transferase</keyword>
<dbReference type="PROSITE" id="PS00379">
    <property type="entry name" value="CDP_ALCOHOL_P_TRANSF"/>
    <property type="match status" value="1"/>
</dbReference>
<dbReference type="InterPro" id="IPR000462">
    <property type="entry name" value="CDP-OH_P_trans"/>
</dbReference>
<dbReference type="Gene3D" id="1.20.120.1760">
    <property type="match status" value="1"/>
</dbReference>
<dbReference type="AlphaFoldDB" id="A0A381Q0G4"/>
<dbReference type="EMBL" id="UINC01001132">
    <property type="protein sequence ID" value="SUZ71759.1"/>
    <property type="molecule type" value="Genomic_DNA"/>
</dbReference>
<dbReference type="InterPro" id="IPR043130">
    <property type="entry name" value="CDP-OH_PTrfase_TM_dom"/>
</dbReference>
<keyword evidence="2" id="KW-0472">Membrane</keyword>
<reference evidence="3" key="1">
    <citation type="submission" date="2018-05" db="EMBL/GenBank/DDBJ databases">
        <authorList>
            <person name="Lanie J.A."/>
            <person name="Ng W.-L."/>
            <person name="Kazmierczak K.M."/>
            <person name="Andrzejewski T.M."/>
            <person name="Davidsen T.M."/>
            <person name="Wayne K.J."/>
            <person name="Tettelin H."/>
            <person name="Glass J.I."/>
            <person name="Rusch D."/>
            <person name="Podicherti R."/>
            <person name="Tsui H.-C.T."/>
            <person name="Winkler M.E."/>
        </authorList>
    </citation>
    <scope>NUCLEOTIDE SEQUENCE</scope>
</reference>
<protein>
    <recommendedName>
        <fullName evidence="4">CDP-alcohol phosphatidyltransferase C-terminal domain-containing protein</fullName>
    </recommendedName>
</protein>
<sequence length="173" mass="19049">MLTGIRLLLVVPVAWALAFPNFMSAPLLLVLIAVGILTDYFDGIVARATNMASAKGQLFDHCTDFFFVAVGLTGAANTGLVSPILPLLITIAFSQYVLDSYFLFNQKQLRMSFLGRWNGIFYFLPLIMISVSRLESVAELQENIESIVTLVNYLLIVSTVASIIDRGLAPLRE</sequence>
<evidence type="ECO:0008006" key="4">
    <source>
        <dbReference type="Google" id="ProtNLM"/>
    </source>
</evidence>
<proteinExistence type="predicted"/>
<keyword evidence="2" id="KW-0812">Transmembrane</keyword>
<dbReference type="GO" id="GO:0016020">
    <property type="term" value="C:membrane"/>
    <property type="evidence" value="ECO:0007669"/>
    <property type="project" value="InterPro"/>
</dbReference>
<organism evidence="3">
    <name type="scientific">marine metagenome</name>
    <dbReference type="NCBI Taxonomy" id="408172"/>
    <lineage>
        <taxon>unclassified sequences</taxon>
        <taxon>metagenomes</taxon>
        <taxon>ecological metagenomes</taxon>
    </lineage>
</organism>
<dbReference type="InterPro" id="IPR048254">
    <property type="entry name" value="CDP_ALCOHOL_P_TRANSF_CS"/>
</dbReference>
<evidence type="ECO:0000313" key="3">
    <source>
        <dbReference type="EMBL" id="SUZ71759.1"/>
    </source>
</evidence>
<evidence type="ECO:0000256" key="2">
    <source>
        <dbReference type="SAM" id="Phobius"/>
    </source>
</evidence>
<dbReference type="GO" id="GO:0008654">
    <property type="term" value="P:phospholipid biosynthetic process"/>
    <property type="evidence" value="ECO:0007669"/>
    <property type="project" value="InterPro"/>
</dbReference>
<feature type="transmembrane region" description="Helical" evidence="2">
    <location>
        <begin position="146"/>
        <end position="164"/>
    </location>
</feature>
<dbReference type="Pfam" id="PF01066">
    <property type="entry name" value="CDP-OH_P_transf"/>
    <property type="match status" value="1"/>
</dbReference>
<name>A0A381Q0G4_9ZZZZ</name>